<organism evidence="5 6">
    <name type="scientific">Undibacterium aquatile</name>
    <dbReference type="NCBI Taxonomy" id="1537398"/>
    <lineage>
        <taxon>Bacteria</taxon>
        <taxon>Pseudomonadati</taxon>
        <taxon>Pseudomonadota</taxon>
        <taxon>Betaproteobacteria</taxon>
        <taxon>Burkholderiales</taxon>
        <taxon>Oxalobacteraceae</taxon>
        <taxon>Undibacterium</taxon>
    </lineage>
</organism>
<dbReference type="Gene3D" id="2.30.110.10">
    <property type="entry name" value="Electron Transport, Fmn-binding Protein, Chain A"/>
    <property type="match status" value="1"/>
</dbReference>
<comment type="cofactor">
    <cofactor evidence="1">
        <name>FMN</name>
        <dbReference type="ChEBI" id="CHEBI:58210"/>
    </cofactor>
</comment>
<evidence type="ECO:0000256" key="1">
    <source>
        <dbReference type="ARBA" id="ARBA00001917"/>
    </source>
</evidence>
<comment type="similarity">
    <text evidence="3">Belongs to the flavoredoxin family.</text>
</comment>
<gene>
    <name evidence="5" type="ORF">H8K26_02190</name>
</gene>
<evidence type="ECO:0000256" key="2">
    <source>
        <dbReference type="ARBA" id="ARBA00022630"/>
    </source>
</evidence>
<dbReference type="InterPro" id="IPR052174">
    <property type="entry name" value="Flavoredoxin"/>
</dbReference>
<dbReference type="EMBL" id="JACOFT010000001">
    <property type="protein sequence ID" value="MBC3810239.1"/>
    <property type="molecule type" value="Genomic_DNA"/>
</dbReference>
<evidence type="ECO:0000256" key="3">
    <source>
        <dbReference type="ARBA" id="ARBA00038054"/>
    </source>
</evidence>
<dbReference type="Proteomes" id="UP000637632">
    <property type="component" value="Unassembled WGS sequence"/>
</dbReference>
<proteinExistence type="inferred from homology"/>
<feature type="domain" description="Flavin reductase like" evidence="4">
    <location>
        <begin position="13"/>
        <end position="163"/>
    </location>
</feature>
<dbReference type="PANTHER" id="PTHR43567">
    <property type="entry name" value="FLAVOREDOXIN-RELATED-RELATED"/>
    <property type="match status" value="1"/>
</dbReference>
<evidence type="ECO:0000313" key="5">
    <source>
        <dbReference type="EMBL" id="MBC3810239.1"/>
    </source>
</evidence>
<sequence length="178" mass="19417">MPKKSYPLAKVYGLLEPGPVVLLTTAAAGRANVMTMSWHAMLEFEPPLLSCVVSNRNYSFDLLMATRECVINIPTAEIAEQVVQCGNVSGATVDKFLQCGLTPVAAKMVGAPLIAECYASLECRVVDISRVKKYGQFVLEVVKAWRDPAVTAPRTLHHLGYGKFMVAGDIIQLKSTMR</sequence>
<dbReference type="SMART" id="SM00903">
    <property type="entry name" value="Flavin_Reduct"/>
    <property type="match status" value="1"/>
</dbReference>
<dbReference type="PANTHER" id="PTHR43567:SF1">
    <property type="entry name" value="FLAVOREDOXIN"/>
    <property type="match status" value="1"/>
</dbReference>
<keyword evidence="6" id="KW-1185">Reference proteome</keyword>
<keyword evidence="2" id="KW-0285">Flavoprotein</keyword>
<protein>
    <submittedName>
        <fullName evidence="5">Flavin reductase family protein</fullName>
    </submittedName>
</protein>
<reference evidence="5 6" key="1">
    <citation type="submission" date="2020-08" db="EMBL/GenBank/DDBJ databases">
        <title>Novel species isolated from subtropical streams in China.</title>
        <authorList>
            <person name="Lu H."/>
        </authorList>
    </citation>
    <scope>NUCLEOTIDE SEQUENCE [LARGE SCALE GENOMIC DNA]</scope>
    <source>
        <strain evidence="5 6">CCTCC AB 2015119</strain>
    </source>
</reference>
<evidence type="ECO:0000259" key="4">
    <source>
        <dbReference type="SMART" id="SM00903"/>
    </source>
</evidence>
<dbReference type="SUPFAM" id="SSF50475">
    <property type="entry name" value="FMN-binding split barrel"/>
    <property type="match status" value="1"/>
</dbReference>
<name>A0ABR6XD57_9BURK</name>
<dbReference type="RefSeq" id="WP_190477053.1">
    <property type="nucleotide sequence ID" value="NZ_JACOFT010000001.1"/>
</dbReference>
<dbReference type="InterPro" id="IPR012349">
    <property type="entry name" value="Split_barrel_FMN-bd"/>
</dbReference>
<evidence type="ECO:0000313" key="6">
    <source>
        <dbReference type="Proteomes" id="UP000637632"/>
    </source>
</evidence>
<dbReference type="InterPro" id="IPR002563">
    <property type="entry name" value="Flavin_Rdtase-like_dom"/>
</dbReference>
<dbReference type="Pfam" id="PF01613">
    <property type="entry name" value="Flavin_Reduct"/>
    <property type="match status" value="1"/>
</dbReference>
<accession>A0ABR6XD57</accession>
<comment type="caution">
    <text evidence="5">The sequence shown here is derived from an EMBL/GenBank/DDBJ whole genome shotgun (WGS) entry which is preliminary data.</text>
</comment>